<proteinExistence type="predicted"/>
<organism evidence="1">
    <name type="scientific">Rhizophora mucronata</name>
    <name type="common">Asiatic mangrove</name>
    <dbReference type="NCBI Taxonomy" id="61149"/>
    <lineage>
        <taxon>Eukaryota</taxon>
        <taxon>Viridiplantae</taxon>
        <taxon>Streptophyta</taxon>
        <taxon>Embryophyta</taxon>
        <taxon>Tracheophyta</taxon>
        <taxon>Spermatophyta</taxon>
        <taxon>Magnoliopsida</taxon>
        <taxon>eudicotyledons</taxon>
        <taxon>Gunneridae</taxon>
        <taxon>Pentapetalae</taxon>
        <taxon>rosids</taxon>
        <taxon>fabids</taxon>
        <taxon>Malpighiales</taxon>
        <taxon>Rhizophoraceae</taxon>
        <taxon>Rhizophora</taxon>
    </lineage>
</organism>
<sequence>MQCSMLLFLSQKLITLEDPLKR</sequence>
<dbReference type="AlphaFoldDB" id="A0A2P2QGZ1"/>
<protein>
    <submittedName>
        <fullName evidence="1">Uncharacterized protein</fullName>
    </submittedName>
</protein>
<name>A0A2P2QGZ1_RHIMU</name>
<dbReference type="EMBL" id="GGEC01085786">
    <property type="protein sequence ID" value="MBX66270.1"/>
    <property type="molecule type" value="Transcribed_RNA"/>
</dbReference>
<reference evidence="1" key="1">
    <citation type="submission" date="2018-02" db="EMBL/GenBank/DDBJ databases">
        <title>Rhizophora mucronata_Transcriptome.</title>
        <authorList>
            <person name="Meera S.P."/>
            <person name="Sreeshan A."/>
            <person name="Augustine A."/>
        </authorList>
    </citation>
    <scope>NUCLEOTIDE SEQUENCE</scope>
    <source>
        <tissue evidence="1">Leaf</tissue>
    </source>
</reference>
<accession>A0A2P2QGZ1</accession>
<evidence type="ECO:0000313" key="1">
    <source>
        <dbReference type="EMBL" id="MBX66270.1"/>
    </source>
</evidence>